<gene>
    <name evidence="1" type="ORF">WBAD_1082</name>
</gene>
<protein>
    <submittedName>
        <fullName evidence="1">Uncharacterized protein</fullName>
    </submittedName>
</protein>
<dbReference type="AlphaFoldDB" id="A0A3B0J8K2"/>
<proteinExistence type="predicted"/>
<reference evidence="1" key="1">
    <citation type="submission" date="2018-04" db="EMBL/GenBank/DDBJ databases">
        <authorList>
            <person name="Go L.Y."/>
            <person name="Mitchell J.A."/>
        </authorList>
    </citation>
    <scope>NUCLEOTIDE SEQUENCE</scope>
    <source>
        <strain evidence="1">WBAD</strain>
    </source>
</reference>
<dbReference type="EMBL" id="OUNE01000187">
    <property type="protein sequence ID" value="SPP33453.1"/>
    <property type="molecule type" value="Genomic_DNA"/>
</dbReference>
<evidence type="ECO:0000313" key="1">
    <source>
        <dbReference type="EMBL" id="SPP33453.1"/>
    </source>
</evidence>
<name>A0A3B0J8K2_9RICK</name>
<sequence>MVYNMSKQVGKQGESNLILEPEQFSNSFFNSQQSSSSNPKLPTISRKDRHMDLTKKRYAKNKDVAEYLRSYDFVKRAEELSIIYLFERDPSSTKLQIPLTTDEQILVKKFCDEMIKGITEHDEQESVLKYMECIIEDYLNQGIRLNSYYGKDNKTVTNFIFEKMEELINRFHANPHNSTTKNIIQKITRNLVLKGGVEKGLSFYSDIEGGYYGSNYLNDLNEQCKSKKKMLEGLAYEGIVKENNKQIDKYDLEVEVDNKYFYIKYPQGSIVETARTLNNEKAKDLEVGIFQIEESIVKVEITEDGKRNYTDILKGGVEIFFTTKIGEISIYLRKDGNKMVVEIDEKSKIRFSKLENKSSFGGNCLIQGKSVLEVMGKSFENIPEELTQTIKNVPSTSLMQTCLQQQENSSRELN</sequence>
<organism evidence="1">
    <name type="scientific">Wolbachia endosymbiont of Aleurodicus dispersus</name>
    <dbReference type="NCBI Taxonomy" id="1288877"/>
    <lineage>
        <taxon>Bacteria</taxon>
        <taxon>Pseudomonadati</taxon>
        <taxon>Pseudomonadota</taxon>
        <taxon>Alphaproteobacteria</taxon>
        <taxon>Rickettsiales</taxon>
        <taxon>Anaplasmataceae</taxon>
        <taxon>Wolbachieae</taxon>
        <taxon>Wolbachia</taxon>
    </lineage>
</organism>
<accession>A0A3B0J8K2</accession>